<evidence type="ECO:0000313" key="3">
    <source>
        <dbReference type="EMBL" id="AAM72128.1"/>
    </source>
</evidence>
<dbReference type="EMBL" id="AE006470">
    <property type="protein sequence ID" value="AAM72128.1"/>
    <property type="molecule type" value="Genomic_DNA"/>
</dbReference>
<sequence length="388" mass="42410">MRSSMFMQSRHNTKQHNTQKRSIMKKTLFLLGLATAMGFNNAQAVDWNWNGDIRFRYDSSKTELASSPDKPADDRYRLRARFGVSPTINDELSAGLRLATGDGKNPTSTNQTLGKDFADKAIWLDEAYINYHPKALEGKVNVLLGKRDIAKTFNVVKDLVWDSDVTIEGATLQYGKDVSGKQKSGPSLIAGYYTLENYATASDPCIFAVQGAYMGTVSGADFNLGASYFDYVHMKNVAWWNSPNGPANDGKDFRILEVFGTLGGKLGGSLPATLYAQYAHNTALNSDNNAVLAGLKLGSDKKPGGWTLDGGYFYIEKYAVTPLTDGDRPMSSKYSTDIKGLKIGATYQLVQNMTLGATYFHVNPVDSSLTGSTSDHKNLVQADVAVNF</sequence>
<evidence type="ECO:0000313" key="4">
    <source>
        <dbReference type="Proteomes" id="UP000001007"/>
    </source>
</evidence>
<name>Q8KE01_CHLTE</name>
<accession>Q8KE01</accession>
<feature type="compositionally biased region" description="Polar residues" evidence="1">
    <location>
        <begin position="1"/>
        <end position="10"/>
    </location>
</feature>
<keyword evidence="2" id="KW-0732">Signal</keyword>
<reference evidence="3 4" key="1">
    <citation type="journal article" date="2002" name="Proc. Natl. Acad. Sci. U.S.A.">
        <title>The complete genome sequence of Chlorobium tepidum TLS, a photosynthetic, anaerobic, green-sulfur bacterium.</title>
        <authorList>
            <person name="Eisen J.A."/>
            <person name="Nelson K.E."/>
            <person name="Paulsen I.T."/>
            <person name="Heidelberg J.F."/>
            <person name="Wu M."/>
            <person name="Dodson R.J."/>
            <person name="Deboy R."/>
            <person name="Gwinn M.L."/>
            <person name="Nelson W.C."/>
            <person name="Haft D.H."/>
            <person name="Hickey E.K."/>
            <person name="Peterson J.D."/>
            <person name="Durkin A.S."/>
            <person name="Kolonay J.L."/>
            <person name="Yang F."/>
            <person name="Holt I."/>
            <person name="Umayam L.A."/>
            <person name="Mason T."/>
            <person name="Brenner M."/>
            <person name="Shea T.P."/>
            <person name="Parksey D."/>
            <person name="Nierman W.C."/>
            <person name="Feldblyum T.V."/>
            <person name="Hansen C.L."/>
            <person name="Craven M.B."/>
            <person name="Radune D."/>
            <person name="Vamathevan J."/>
            <person name="Khouri H."/>
            <person name="White O."/>
            <person name="Gruber T.M."/>
            <person name="Ketchum K.A."/>
            <person name="Venter J.C."/>
            <person name="Tettelin H."/>
            <person name="Bryant D.A."/>
            <person name="Fraser C.M."/>
        </authorList>
    </citation>
    <scope>NUCLEOTIDE SEQUENCE [LARGE SCALE GENOMIC DNA]</scope>
    <source>
        <strain evidence="4">ATCC 49652 / DSM 12025 / NBRC 103806 / TLS</strain>
    </source>
</reference>
<evidence type="ECO:0000256" key="2">
    <source>
        <dbReference type="SAM" id="SignalP"/>
    </source>
</evidence>
<feature type="chain" id="PRO_5004309202" description="Porin domain-containing protein" evidence="2">
    <location>
        <begin position="45"/>
        <end position="388"/>
    </location>
</feature>
<dbReference type="PATRIC" id="fig|194439.7.peg.808"/>
<dbReference type="STRING" id="194439.CT0893"/>
<dbReference type="DNASU" id="1007177"/>
<proteinExistence type="predicted"/>
<dbReference type="EnsemblBacteria" id="AAM72128">
    <property type="protein sequence ID" value="AAM72128"/>
    <property type="gene ID" value="CT0893"/>
</dbReference>
<dbReference type="eggNOG" id="ENOG50336R7">
    <property type="taxonomic scope" value="Bacteria"/>
</dbReference>
<dbReference type="Proteomes" id="UP000001007">
    <property type="component" value="Chromosome"/>
</dbReference>
<feature type="region of interest" description="Disordered" evidence="1">
    <location>
        <begin position="1"/>
        <end position="20"/>
    </location>
</feature>
<keyword evidence="4" id="KW-1185">Reference proteome</keyword>
<feature type="compositionally biased region" description="Basic residues" evidence="1">
    <location>
        <begin position="11"/>
        <end position="20"/>
    </location>
</feature>
<evidence type="ECO:0000256" key="1">
    <source>
        <dbReference type="SAM" id="MobiDB-lite"/>
    </source>
</evidence>
<dbReference type="AlphaFoldDB" id="Q8KE01"/>
<protein>
    <recommendedName>
        <fullName evidence="5">Porin domain-containing protein</fullName>
    </recommendedName>
</protein>
<dbReference type="KEGG" id="cte:CT0893"/>
<gene>
    <name evidence="3" type="ordered locus">CT0893</name>
</gene>
<dbReference type="HOGENOM" id="CLU_027640_1_0_10"/>
<dbReference type="InterPro" id="IPR032638">
    <property type="entry name" value="Porin_5"/>
</dbReference>
<dbReference type="SUPFAM" id="SSF56935">
    <property type="entry name" value="Porins"/>
    <property type="match status" value="1"/>
</dbReference>
<organism evidence="3 4">
    <name type="scientific">Chlorobaculum tepidum (strain ATCC 49652 / DSM 12025 / NBRC 103806 / TLS)</name>
    <name type="common">Chlorobium tepidum</name>
    <dbReference type="NCBI Taxonomy" id="194439"/>
    <lineage>
        <taxon>Bacteria</taxon>
        <taxon>Pseudomonadati</taxon>
        <taxon>Chlorobiota</taxon>
        <taxon>Chlorobiia</taxon>
        <taxon>Chlorobiales</taxon>
        <taxon>Chlorobiaceae</taxon>
        <taxon>Chlorobaculum</taxon>
    </lineage>
</organism>
<dbReference type="Pfam" id="PF16930">
    <property type="entry name" value="Porin_5"/>
    <property type="match status" value="1"/>
</dbReference>
<dbReference type="OrthoDB" id="596751at2"/>
<feature type="signal peptide" evidence="2">
    <location>
        <begin position="1"/>
        <end position="44"/>
    </location>
</feature>
<evidence type="ECO:0008006" key="5">
    <source>
        <dbReference type="Google" id="ProtNLM"/>
    </source>
</evidence>